<dbReference type="InterPro" id="IPR036390">
    <property type="entry name" value="WH_DNA-bd_sf"/>
</dbReference>
<reference evidence="3 4" key="1">
    <citation type="submission" date="2022-01" db="EMBL/GenBank/DDBJ databases">
        <title>Dethiosulfovibrio faecalis sp. nov., a novel proteolytic, non-sulfur-reducing bacterium isolated from a marine aquaculture solid waste bioreactor.</title>
        <authorList>
            <person name="Grabowski S."/>
            <person name="Apolinario E."/>
            <person name="Schneider N."/>
            <person name="Marshall C.W."/>
            <person name="Sowers K.R."/>
        </authorList>
    </citation>
    <scope>NUCLEOTIDE SEQUENCE [LARGE SCALE GENOMIC DNA]</scope>
    <source>
        <strain evidence="3 4">DSM 12537</strain>
    </source>
</reference>
<dbReference type="InterPro" id="IPR015265">
    <property type="entry name" value="PuR_N"/>
</dbReference>
<feature type="domain" description="Bacterial purine repressor N-terminal" evidence="2">
    <location>
        <begin position="4"/>
        <end position="73"/>
    </location>
</feature>
<evidence type="ECO:0000259" key="2">
    <source>
        <dbReference type="Pfam" id="PF09182"/>
    </source>
</evidence>
<proteinExistence type="predicted"/>
<comment type="caution">
    <text evidence="3">The sequence shown here is derived from an EMBL/GenBank/DDBJ whole genome shotgun (WGS) entry which is preliminary data.</text>
</comment>
<dbReference type="InterPro" id="IPR029057">
    <property type="entry name" value="PRTase-like"/>
</dbReference>
<keyword evidence="4" id="KW-1185">Reference proteome</keyword>
<dbReference type="SUPFAM" id="SSF46785">
    <property type="entry name" value="Winged helix' DNA-binding domain"/>
    <property type="match status" value="1"/>
</dbReference>
<gene>
    <name evidence="3" type="ORF">L2W38_03775</name>
</gene>
<dbReference type="EMBL" id="JAKGUD010000003">
    <property type="protein sequence ID" value="MCF4141934.1"/>
    <property type="molecule type" value="Genomic_DNA"/>
</dbReference>
<dbReference type="InterPro" id="IPR036388">
    <property type="entry name" value="WH-like_DNA-bd_sf"/>
</dbReference>
<accession>A0ABS9EL44</accession>
<dbReference type="CDD" id="cd06223">
    <property type="entry name" value="PRTases_typeI"/>
    <property type="match status" value="1"/>
</dbReference>
<protein>
    <submittedName>
        <fullName evidence="3">Pur operon repressor</fullName>
    </submittedName>
</protein>
<dbReference type="RefSeq" id="WP_236098696.1">
    <property type="nucleotide sequence ID" value="NZ_JAKGUD010000003.1"/>
</dbReference>
<evidence type="ECO:0000259" key="1">
    <source>
        <dbReference type="Pfam" id="PF00156"/>
    </source>
</evidence>
<sequence length="264" mass="28841">MRGQRTGRLIRIVSKLLTCPSRQFSVTSLADDFDVSKTVVSDDVSIIDEALQVEGLGRVRVDRGRSGGAFFVPQVSRARREAFLARLAEVLSKEDRILPSGLIYYSDILFNPKFTWELGLILASDFYDTRPDVVMTSEVKGIPLGMFTAQALGVPLAVCRFRNRASDGPAVCVHFATQTGDVRAMYMGTKQICQGSRVLVIDDFMRGGSTASGMCQVVREFKAELVGIGVFLAALEPRKKAIESYSALLRLDMSGEGARVSISG</sequence>
<dbReference type="InterPro" id="IPR050118">
    <property type="entry name" value="Pur/Pyrimidine_PRTase"/>
</dbReference>
<evidence type="ECO:0000313" key="3">
    <source>
        <dbReference type="EMBL" id="MCF4141934.1"/>
    </source>
</evidence>
<dbReference type="InterPro" id="IPR000836">
    <property type="entry name" value="PRTase_dom"/>
</dbReference>
<dbReference type="Gene3D" id="3.40.50.2020">
    <property type="match status" value="1"/>
</dbReference>
<dbReference type="PANTHER" id="PTHR43864">
    <property type="entry name" value="HYPOXANTHINE/GUANINE PHOSPHORIBOSYLTRANSFERASE"/>
    <property type="match status" value="1"/>
</dbReference>
<evidence type="ECO:0000313" key="4">
    <source>
        <dbReference type="Proteomes" id="UP001200430"/>
    </source>
</evidence>
<name>A0ABS9EL44_9BACT</name>
<dbReference type="Proteomes" id="UP001200430">
    <property type="component" value="Unassembled WGS sequence"/>
</dbReference>
<dbReference type="PANTHER" id="PTHR43864:SF2">
    <property type="entry name" value="PUR OPERON REPRESSOR"/>
    <property type="match status" value="1"/>
</dbReference>
<dbReference type="Pfam" id="PF00156">
    <property type="entry name" value="Pribosyltran"/>
    <property type="match status" value="1"/>
</dbReference>
<organism evidence="3 4">
    <name type="scientific">Dethiosulfovibrio marinus</name>
    <dbReference type="NCBI Taxonomy" id="133532"/>
    <lineage>
        <taxon>Bacteria</taxon>
        <taxon>Thermotogati</taxon>
        <taxon>Synergistota</taxon>
        <taxon>Synergistia</taxon>
        <taxon>Synergistales</taxon>
        <taxon>Dethiosulfovibrionaceae</taxon>
        <taxon>Dethiosulfovibrio</taxon>
    </lineage>
</organism>
<dbReference type="SUPFAM" id="SSF53271">
    <property type="entry name" value="PRTase-like"/>
    <property type="match status" value="1"/>
</dbReference>
<dbReference type="Gene3D" id="1.10.10.10">
    <property type="entry name" value="Winged helix-like DNA-binding domain superfamily/Winged helix DNA-binding domain"/>
    <property type="match status" value="1"/>
</dbReference>
<dbReference type="Pfam" id="PF09182">
    <property type="entry name" value="PuR_N"/>
    <property type="match status" value="1"/>
</dbReference>
<feature type="domain" description="Phosphoribosyltransferase" evidence="1">
    <location>
        <begin position="125"/>
        <end position="242"/>
    </location>
</feature>